<proteinExistence type="predicted"/>
<keyword evidence="2" id="KW-0540">Nuclease</keyword>
<evidence type="ECO:0000313" key="6">
    <source>
        <dbReference type="EMBL" id="KAF0534176.1"/>
    </source>
</evidence>
<gene>
    <name evidence="6" type="ORF">F8M41_010098</name>
</gene>
<dbReference type="OrthoDB" id="8191639at2759"/>
<dbReference type="Proteomes" id="UP000439903">
    <property type="component" value="Unassembled WGS sequence"/>
</dbReference>
<dbReference type="GO" id="GO:0004527">
    <property type="term" value="F:exonuclease activity"/>
    <property type="evidence" value="ECO:0007669"/>
    <property type="project" value="UniProtKB-KW"/>
</dbReference>
<dbReference type="InterPro" id="IPR012337">
    <property type="entry name" value="RNaseH-like_sf"/>
</dbReference>
<evidence type="ECO:0000313" key="7">
    <source>
        <dbReference type="Proteomes" id="UP000439903"/>
    </source>
</evidence>
<keyword evidence="7" id="KW-1185">Reference proteome</keyword>
<sequence>METLALIAALNIKKLSNCYASRSALSDISVTTCQAYPTALPSSSGGSNETNSTDILAMDCEFVHFYDPESRKHIGRYGLAQVAIVNYDGHVVYDKYVHPDEPEYLWNNSRKRDFLKNSNSTFAEVQAEVIQVIKGKTLVGFALINDMLVLKIEHPYQLIRDVSFCQKCLDTDGRPYGLKDMALKLLHVNGSDHEGVQDATITMDVFKILTNYSEQMIPPPDFYLKFKNVDFIPTTTICAPPPEAYIAINCMVVLVGPDFNKDRAVGQATFVNYSGDIILDEYIWPVKEVTDFLTNISGITKEIMDEKGKSINFTDAREIILKIIENKIIIGNSIYNVLDPNRALANMKLYQKYEAEGNKMIPKRRKSKKTTSSLLSTISILPTPFLTRTTLTQFNTQASTACILCTTGTSMTMDRFRCCNIL</sequence>
<evidence type="ECO:0000259" key="5">
    <source>
        <dbReference type="SMART" id="SM00479"/>
    </source>
</evidence>
<dbReference type="PANTHER" id="PTHR12801">
    <property type="entry name" value="RNA EXONUCLEASE REXO1 / RECO3 FAMILY MEMBER-RELATED"/>
    <property type="match status" value="1"/>
</dbReference>
<dbReference type="GO" id="GO:0006364">
    <property type="term" value="P:rRNA processing"/>
    <property type="evidence" value="ECO:0007669"/>
    <property type="project" value="UniProtKB-KW"/>
</dbReference>
<dbReference type="GO" id="GO:0003676">
    <property type="term" value="F:nucleic acid binding"/>
    <property type="evidence" value="ECO:0007669"/>
    <property type="project" value="InterPro"/>
</dbReference>
<dbReference type="Gene3D" id="3.30.420.10">
    <property type="entry name" value="Ribonuclease H-like superfamily/Ribonuclease H"/>
    <property type="match status" value="2"/>
</dbReference>
<dbReference type="SMART" id="SM00479">
    <property type="entry name" value="EXOIII"/>
    <property type="match status" value="1"/>
</dbReference>
<dbReference type="InterPro" id="IPR013520">
    <property type="entry name" value="Ribonucl_H"/>
</dbReference>
<name>A0A8H4EQ88_GIGMA</name>
<protein>
    <submittedName>
        <fullName evidence="6">Rna exonuclease 4</fullName>
    </submittedName>
</protein>
<keyword evidence="3" id="KW-0378">Hydrolase</keyword>
<evidence type="ECO:0000256" key="2">
    <source>
        <dbReference type="ARBA" id="ARBA00022722"/>
    </source>
</evidence>
<accession>A0A8H4EQ88</accession>
<evidence type="ECO:0000256" key="1">
    <source>
        <dbReference type="ARBA" id="ARBA00022552"/>
    </source>
</evidence>
<dbReference type="PANTHER" id="PTHR12801:SF45">
    <property type="entry name" value="RNA EXONUCLEASE 4"/>
    <property type="match status" value="1"/>
</dbReference>
<organism evidence="6 7">
    <name type="scientific">Gigaspora margarita</name>
    <dbReference type="NCBI Taxonomy" id="4874"/>
    <lineage>
        <taxon>Eukaryota</taxon>
        <taxon>Fungi</taxon>
        <taxon>Fungi incertae sedis</taxon>
        <taxon>Mucoromycota</taxon>
        <taxon>Glomeromycotina</taxon>
        <taxon>Glomeromycetes</taxon>
        <taxon>Diversisporales</taxon>
        <taxon>Gigasporaceae</taxon>
        <taxon>Gigaspora</taxon>
    </lineage>
</organism>
<dbReference type="GO" id="GO:0005634">
    <property type="term" value="C:nucleus"/>
    <property type="evidence" value="ECO:0007669"/>
    <property type="project" value="TreeGrafter"/>
</dbReference>
<dbReference type="SUPFAM" id="SSF53098">
    <property type="entry name" value="Ribonuclease H-like"/>
    <property type="match status" value="2"/>
</dbReference>
<keyword evidence="6" id="KW-0269">Exonuclease</keyword>
<keyword evidence="1" id="KW-0698">rRNA processing</keyword>
<comment type="function">
    <text evidence="4">Exoribonuclease involved in ribosome biosynthesis. Involved in the processing of ITS1, the internal transcribed spacer localized between the 18S and 5.8S rRNAs.</text>
</comment>
<dbReference type="InterPro" id="IPR047021">
    <property type="entry name" value="REXO1/3/4-like"/>
</dbReference>
<evidence type="ECO:0000256" key="4">
    <source>
        <dbReference type="ARBA" id="ARBA00025599"/>
    </source>
</evidence>
<comment type="caution">
    <text evidence="6">The sequence shown here is derived from an EMBL/GenBank/DDBJ whole genome shotgun (WGS) entry which is preliminary data.</text>
</comment>
<dbReference type="InterPro" id="IPR036397">
    <property type="entry name" value="RNaseH_sf"/>
</dbReference>
<dbReference type="EMBL" id="WTPW01000213">
    <property type="protein sequence ID" value="KAF0534176.1"/>
    <property type="molecule type" value="Genomic_DNA"/>
</dbReference>
<evidence type="ECO:0000256" key="3">
    <source>
        <dbReference type="ARBA" id="ARBA00022801"/>
    </source>
</evidence>
<dbReference type="AlphaFoldDB" id="A0A8H4EQ88"/>
<reference evidence="6 7" key="1">
    <citation type="journal article" date="2019" name="Environ. Microbiol.">
        <title>At the nexus of three kingdoms: the genome of the mycorrhizal fungus Gigaspora margarita provides insights into plant, endobacterial and fungal interactions.</title>
        <authorList>
            <person name="Venice F."/>
            <person name="Ghignone S."/>
            <person name="Salvioli di Fossalunga A."/>
            <person name="Amselem J."/>
            <person name="Novero M."/>
            <person name="Xianan X."/>
            <person name="Sedzielewska Toro K."/>
            <person name="Morin E."/>
            <person name="Lipzen A."/>
            <person name="Grigoriev I.V."/>
            <person name="Henrissat B."/>
            <person name="Martin F.M."/>
            <person name="Bonfante P."/>
        </authorList>
    </citation>
    <scope>NUCLEOTIDE SEQUENCE [LARGE SCALE GENOMIC DNA]</scope>
    <source>
        <strain evidence="6 7">BEG34</strain>
    </source>
</reference>
<feature type="domain" description="Exonuclease" evidence="5">
    <location>
        <begin position="54"/>
        <end position="215"/>
    </location>
</feature>